<dbReference type="SUPFAM" id="SSF47413">
    <property type="entry name" value="lambda repressor-like DNA-binding domains"/>
    <property type="match status" value="1"/>
</dbReference>
<dbReference type="InterPro" id="IPR010982">
    <property type="entry name" value="Lambda_DNA-bd_dom_sf"/>
</dbReference>
<dbReference type="InterPro" id="IPR001387">
    <property type="entry name" value="Cro/C1-type_HTH"/>
</dbReference>
<feature type="domain" description="HTH cro/C1-type" evidence="1">
    <location>
        <begin position="8"/>
        <end position="62"/>
    </location>
</feature>
<evidence type="ECO:0000313" key="2">
    <source>
        <dbReference type="EMBL" id="MFC7063966.1"/>
    </source>
</evidence>
<keyword evidence="3" id="KW-1185">Reference proteome</keyword>
<evidence type="ECO:0000313" key="3">
    <source>
        <dbReference type="Proteomes" id="UP001596410"/>
    </source>
</evidence>
<comment type="caution">
    <text evidence="2">The sequence shown here is derived from an EMBL/GenBank/DDBJ whole genome shotgun (WGS) entry which is preliminary data.</text>
</comment>
<protein>
    <submittedName>
        <fullName evidence="2">Helix-turn-helix domain-containing protein</fullName>
    </submittedName>
</protein>
<dbReference type="PROSITE" id="PS50943">
    <property type="entry name" value="HTH_CROC1"/>
    <property type="match status" value="1"/>
</dbReference>
<dbReference type="Pfam" id="PF01381">
    <property type="entry name" value="HTH_3"/>
    <property type="match status" value="1"/>
</dbReference>
<dbReference type="CDD" id="cd00093">
    <property type="entry name" value="HTH_XRE"/>
    <property type="match status" value="1"/>
</dbReference>
<gene>
    <name evidence="2" type="ORF">ACFQIC_19395</name>
</gene>
<name>A0ABW2ERC4_9BACI</name>
<dbReference type="EMBL" id="JBHSZV010000062">
    <property type="protein sequence ID" value="MFC7063966.1"/>
    <property type="molecule type" value="Genomic_DNA"/>
</dbReference>
<dbReference type="Gene3D" id="1.10.260.40">
    <property type="entry name" value="lambda repressor-like DNA-binding domains"/>
    <property type="match status" value="1"/>
</dbReference>
<dbReference type="SMART" id="SM00530">
    <property type="entry name" value="HTH_XRE"/>
    <property type="match status" value="1"/>
</dbReference>
<reference evidence="3" key="1">
    <citation type="journal article" date="2019" name="Int. J. Syst. Evol. Microbiol.">
        <title>The Global Catalogue of Microorganisms (GCM) 10K type strain sequencing project: providing services to taxonomists for standard genome sequencing and annotation.</title>
        <authorList>
            <consortium name="The Broad Institute Genomics Platform"/>
            <consortium name="The Broad Institute Genome Sequencing Center for Infectious Disease"/>
            <person name="Wu L."/>
            <person name="Ma J."/>
        </authorList>
    </citation>
    <scope>NUCLEOTIDE SEQUENCE [LARGE SCALE GENOMIC DNA]</scope>
    <source>
        <strain evidence="3">CGMCC 4.1621</strain>
    </source>
</reference>
<accession>A0ABW2ERC4</accession>
<evidence type="ECO:0000259" key="1">
    <source>
        <dbReference type="PROSITE" id="PS50943"/>
    </source>
</evidence>
<organism evidence="2 3">
    <name type="scientific">Halobacillus seohaensis</name>
    <dbReference type="NCBI Taxonomy" id="447421"/>
    <lineage>
        <taxon>Bacteria</taxon>
        <taxon>Bacillati</taxon>
        <taxon>Bacillota</taxon>
        <taxon>Bacilli</taxon>
        <taxon>Bacillales</taxon>
        <taxon>Bacillaceae</taxon>
        <taxon>Halobacillus</taxon>
    </lineage>
</organism>
<sequence>MKLTGETIRMARKACGWPQGKLAKEVGVHPSFISLIEAGYRDIPESKAQAIRDALPIKDAELRMLTEIEKRLQAE</sequence>
<dbReference type="Proteomes" id="UP001596410">
    <property type="component" value="Unassembled WGS sequence"/>
</dbReference>
<dbReference type="RefSeq" id="WP_204708409.1">
    <property type="nucleotide sequence ID" value="NZ_JBHSZV010000062.1"/>
</dbReference>
<proteinExistence type="predicted"/>